<evidence type="ECO:0000256" key="1">
    <source>
        <dbReference type="ARBA" id="ARBA00022679"/>
    </source>
</evidence>
<dbReference type="CDD" id="cd00683">
    <property type="entry name" value="Trans_IPPS_HH"/>
    <property type="match status" value="1"/>
</dbReference>
<dbReference type="NCBIfam" id="TIGR03465">
    <property type="entry name" value="HpnD"/>
    <property type="match status" value="1"/>
</dbReference>
<dbReference type="RefSeq" id="WP_188701063.1">
    <property type="nucleotide sequence ID" value="NZ_BMLX01000001.1"/>
</dbReference>
<dbReference type="PROSITE" id="PS01045">
    <property type="entry name" value="SQUALEN_PHYTOEN_SYN_2"/>
    <property type="match status" value="1"/>
</dbReference>
<dbReference type="Proteomes" id="UP000637267">
    <property type="component" value="Unassembled WGS sequence"/>
</dbReference>
<name>A0ABQ2P3P2_9NEIS</name>
<dbReference type="SFLD" id="SFLDG01018">
    <property type="entry name" value="Squalene/Phytoene_Synthase_Lik"/>
    <property type="match status" value="1"/>
</dbReference>
<dbReference type="PANTHER" id="PTHR31480">
    <property type="entry name" value="BIFUNCTIONAL LYCOPENE CYCLASE/PHYTOENE SYNTHASE"/>
    <property type="match status" value="1"/>
</dbReference>
<dbReference type="InterPro" id="IPR019845">
    <property type="entry name" value="Squalene/phytoene_synthase_CS"/>
</dbReference>
<dbReference type="Pfam" id="PF00494">
    <property type="entry name" value="SQS_PSY"/>
    <property type="match status" value="1"/>
</dbReference>
<dbReference type="SUPFAM" id="SSF48576">
    <property type="entry name" value="Terpenoid synthases"/>
    <property type="match status" value="1"/>
</dbReference>
<evidence type="ECO:0000313" key="2">
    <source>
        <dbReference type="EMBL" id="GGP17514.1"/>
    </source>
</evidence>
<dbReference type="Gene3D" id="1.10.600.10">
    <property type="entry name" value="Farnesyl Diphosphate Synthase"/>
    <property type="match status" value="1"/>
</dbReference>
<proteinExistence type="predicted"/>
<dbReference type="EMBL" id="BMLX01000001">
    <property type="protein sequence ID" value="GGP17514.1"/>
    <property type="molecule type" value="Genomic_DNA"/>
</dbReference>
<sequence length="278" mass="32352">MTPDQYCEDKAARSGSSFYYSFRFLALEKRRAITALYAFCREVDDVVDETHDESVARTTLNWWRAEVDNLYAGNPQHPVTRALLPAIKKYDLARELFLEIIDGMEMDLDAARYASFKDLQLYCYRVASVVGQMAAQIFGYTDRKTLKYAHDLGLAFQLTNIIRDVGEDARRGRIYLPVDELQRFNVPAADILNFRETPEFAALMQFQIERAEHYYHQAISELPAADRKTQRTGLVMAAIYRATLEEIKRDGVTKVLNQRLSLTPIRKLWLAWRTWWWG</sequence>
<dbReference type="InterPro" id="IPR044843">
    <property type="entry name" value="Trans_IPPS_bact-type"/>
</dbReference>
<dbReference type="InterPro" id="IPR008949">
    <property type="entry name" value="Isoprenoid_synthase_dom_sf"/>
</dbReference>
<dbReference type="InterPro" id="IPR033904">
    <property type="entry name" value="Trans_IPPS_HH"/>
</dbReference>
<organism evidence="2 3">
    <name type="scientific">Silvimonas iriomotensis</name>
    <dbReference type="NCBI Taxonomy" id="449662"/>
    <lineage>
        <taxon>Bacteria</taxon>
        <taxon>Pseudomonadati</taxon>
        <taxon>Pseudomonadota</taxon>
        <taxon>Betaproteobacteria</taxon>
        <taxon>Neisseriales</taxon>
        <taxon>Chitinibacteraceae</taxon>
        <taxon>Silvimonas</taxon>
    </lineage>
</organism>
<dbReference type="InterPro" id="IPR017828">
    <property type="entry name" value="SQ_synth_HpnD-like"/>
</dbReference>
<comment type="caution">
    <text evidence="2">The sequence shown here is derived from an EMBL/GenBank/DDBJ whole genome shotgun (WGS) entry which is preliminary data.</text>
</comment>
<evidence type="ECO:0000313" key="3">
    <source>
        <dbReference type="Proteomes" id="UP000637267"/>
    </source>
</evidence>
<gene>
    <name evidence="2" type="ORF">GCM10010970_00030</name>
</gene>
<protein>
    <submittedName>
        <fullName evidence="2">Phytoene synthase</fullName>
    </submittedName>
</protein>
<dbReference type="SFLD" id="SFLDS00005">
    <property type="entry name" value="Isoprenoid_Synthase_Type_I"/>
    <property type="match status" value="1"/>
</dbReference>
<keyword evidence="3" id="KW-1185">Reference proteome</keyword>
<dbReference type="SFLD" id="SFLDG01212">
    <property type="entry name" value="Phytoene_synthase_like"/>
    <property type="match status" value="1"/>
</dbReference>
<accession>A0ABQ2P3P2</accession>
<keyword evidence="1" id="KW-0808">Transferase</keyword>
<reference evidence="3" key="1">
    <citation type="journal article" date="2019" name="Int. J. Syst. Evol. Microbiol.">
        <title>The Global Catalogue of Microorganisms (GCM) 10K type strain sequencing project: providing services to taxonomists for standard genome sequencing and annotation.</title>
        <authorList>
            <consortium name="The Broad Institute Genomics Platform"/>
            <consortium name="The Broad Institute Genome Sequencing Center for Infectious Disease"/>
            <person name="Wu L."/>
            <person name="Ma J."/>
        </authorList>
    </citation>
    <scope>NUCLEOTIDE SEQUENCE [LARGE SCALE GENOMIC DNA]</scope>
    <source>
        <strain evidence="3">CGMCC 1.8859</strain>
    </source>
</reference>
<dbReference type="InterPro" id="IPR002060">
    <property type="entry name" value="Squ/phyt_synthse"/>
</dbReference>